<dbReference type="InterPro" id="IPR013761">
    <property type="entry name" value="SAM/pointed_sf"/>
</dbReference>
<dbReference type="InterPro" id="IPR001660">
    <property type="entry name" value="SAM"/>
</dbReference>
<evidence type="ECO:0000313" key="4">
    <source>
        <dbReference type="RefSeq" id="XP_014662725.1"/>
    </source>
</evidence>
<feature type="region of interest" description="Disordered" evidence="1">
    <location>
        <begin position="93"/>
        <end position="112"/>
    </location>
</feature>
<accession>A0ABM1DS04</accession>
<keyword evidence="3" id="KW-1185">Reference proteome</keyword>
<dbReference type="InterPro" id="IPR042812">
    <property type="entry name" value="SAMD3"/>
</dbReference>
<name>A0ABM1DS04_PRICU</name>
<reference evidence="4" key="1">
    <citation type="submission" date="2025-08" db="UniProtKB">
        <authorList>
            <consortium name="RefSeq"/>
        </authorList>
    </citation>
    <scope>IDENTIFICATION</scope>
</reference>
<proteinExistence type="predicted"/>
<protein>
    <submittedName>
        <fullName evidence="4">Uncharacterized protein LOC106805586 isoform X1</fullName>
    </submittedName>
</protein>
<organism evidence="3 4">
    <name type="scientific">Priapulus caudatus</name>
    <name type="common">Priapulid worm</name>
    <dbReference type="NCBI Taxonomy" id="37621"/>
    <lineage>
        <taxon>Eukaryota</taxon>
        <taxon>Metazoa</taxon>
        <taxon>Ecdysozoa</taxon>
        <taxon>Scalidophora</taxon>
        <taxon>Priapulida</taxon>
        <taxon>Priapulimorpha</taxon>
        <taxon>Priapulimorphida</taxon>
        <taxon>Priapulidae</taxon>
        <taxon>Priapulus</taxon>
    </lineage>
</organism>
<dbReference type="GeneID" id="106805586"/>
<dbReference type="PANTHER" id="PTHR47302:SF1">
    <property type="entry name" value="STERILE ALPHA MOTIF DOMAIN-CONTAINING PROTEIN 3"/>
    <property type="match status" value="1"/>
</dbReference>
<feature type="compositionally biased region" description="Polar residues" evidence="1">
    <location>
        <begin position="100"/>
        <end position="109"/>
    </location>
</feature>
<evidence type="ECO:0000313" key="3">
    <source>
        <dbReference type="Proteomes" id="UP000695022"/>
    </source>
</evidence>
<dbReference type="RefSeq" id="XP_014662725.1">
    <property type="nucleotide sequence ID" value="XM_014807239.1"/>
</dbReference>
<evidence type="ECO:0000259" key="2">
    <source>
        <dbReference type="PROSITE" id="PS50105"/>
    </source>
</evidence>
<dbReference type="PANTHER" id="PTHR47302">
    <property type="entry name" value="STERILE ALPHA MOTIF DOMAIN-CONTAINING PROTEIN 3"/>
    <property type="match status" value="1"/>
</dbReference>
<dbReference type="SUPFAM" id="SSF47769">
    <property type="entry name" value="SAM/Pointed domain"/>
    <property type="match status" value="1"/>
</dbReference>
<dbReference type="Proteomes" id="UP000695022">
    <property type="component" value="Unplaced"/>
</dbReference>
<feature type="region of interest" description="Disordered" evidence="1">
    <location>
        <begin position="213"/>
        <end position="232"/>
    </location>
</feature>
<dbReference type="PROSITE" id="PS50105">
    <property type="entry name" value="SAM_DOMAIN"/>
    <property type="match status" value="1"/>
</dbReference>
<dbReference type="Gene3D" id="1.10.150.50">
    <property type="entry name" value="Transcription Factor, Ets-1"/>
    <property type="match status" value="1"/>
</dbReference>
<feature type="domain" description="SAM" evidence="2">
    <location>
        <begin position="10"/>
        <end position="52"/>
    </location>
</feature>
<sequence length="419" mass="48068">MDNVTIPSKWSVEHVVEWLGKNKLDGAKDYFINHEIDGETLFGLTETMVGNIYPRLKEQVAFLKAVASLKEQELKTVATIDDELVPVYESDSTHVLEASPSPSRGSSPTLPRIPASLQKHLEAEDPDFMSNTKSAKRSRLVTILAEHLMDKYELFPKSSHYDGLLQALVKKYPFLNGKNGDNLKCLKECLRNKCKKERRPLTTVQEVVEMKRKFGSPGRGRPSKRTLSGDSAAPIEGKTRMCQTIETEAEDERSILLHLKALALETVKLRPNMDIVREKIRRTFTYRSNYYMDKSITTAMVIERFPWLRRPKFLLVDMDMQYRVNCERTIRSGLLPLCDNVTKRCPKPDSERLRQLLQEETETSDESTKKSTCITKMFKKFKLKTLKKFNFKNPGRMRNHLQSSCLCMMTTSCGTVIIS</sequence>
<gene>
    <name evidence="4" type="primary">LOC106805586</name>
</gene>
<evidence type="ECO:0000256" key="1">
    <source>
        <dbReference type="SAM" id="MobiDB-lite"/>
    </source>
</evidence>